<keyword evidence="5 15" id="KW-0349">Heme</keyword>
<keyword evidence="8 15" id="KW-0560">Oxidoreductase</keyword>
<dbReference type="AlphaFoldDB" id="A0A4U8Z2T8"/>
<feature type="binding site" evidence="15">
    <location>
        <position position="492"/>
    </location>
    <ligand>
        <name>[4Fe-4S] cluster</name>
        <dbReference type="ChEBI" id="CHEBI:49883"/>
    </ligand>
</feature>
<feature type="domain" description="Nitrite/Sulfite reductase ferredoxin-like" evidence="18">
    <location>
        <begin position="359"/>
        <end position="425"/>
    </location>
</feature>
<evidence type="ECO:0000256" key="12">
    <source>
        <dbReference type="ARBA" id="ARBA00052219"/>
    </source>
</evidence>
<dbReference type="PRINTS" id="PR00397">
    <property type="entry name" value="SIROHAEM"/>
</dbReference>
<dbReference type="SUPFAM" id="SSF55124">
    <property type="entry name" value="Nitrite/Sulfite reductase N-terminal domain-like"/>
    <property type="match status" value="2"/>
</dbReference>
<dbReference type="PANTHER" id="PTHR11493:SF47">
    <property type="entry name" value="SULFITE REDUCTASE [NADPH] SUBUNIT BETA"/>
    <property type="match status" value="1"/>
</dbReference>
<evidence type="ECO:0000256" key="13">
    <source>
        <dbReference type="ARBA" id="ARBA00057160"/>
    </source>
</evidence>
<evidence type="ECO:0000256" key="10">
    <source>
        <dbReference type="ARBA" id="ARBA00023014"/>
    </source>
</evidence>
<sequence length="578" mass="64656">MTKSLPHPDRSRDISQPLDRLSPDERMKVRSDYLRGTIKEGLLDAITGAVSGEDNAKLMKFHGIYVQDDRDLRDERRRQKLEPAYSFLIRLRLPGGVCTPAQWRKLDELARAYGNGSLRVTTRQTFQFHWVLKNDLKDTIRGLHEVLIDTIAACGDVVRGVMASVNPGLSSLHAEVYDAAKRLSEHAMPNMRAYHEIWYGEERVATSEPEEPFLGKQYLPRKFKIGFVIPPINDIDVYTQDLGFIAIAENGRLQGFNITIGGGMGRTDQAPETYPRLGDVIGFIPKDRLLAATDAVIGVQRDHGDRVTRAHARFKYTIDDLGLDWVKAEIERRMGFALAPARPFAFTTNGDAYGWAKGEDGRHHFTLFVENGRIVNRENFALLDGLRAIAEVHQGTFRLTPNQNVVIADIPEKEKSKIAALLKAYGLDHRNDQSLLRLNSMACVALPTCGLAMAESERYLPALVTRIEKILAANGLEQEPITIRMTGCPNGCARPYVAEIALTGRAPGKYNLYFGGGFFGQRLNKMYLENVGEEAILAAISEIAAHYARDRTPGEHFGDFTIRAGYVKEVRAGREFND</sequence>
<dbReference type="GO" id="GO:0019344">
    <property type="term" value="P:cysteine biosynthetic process"/>
    <property type="evidence" value="ECO:0007669"/>
    <property type="project" value="UniProtKB-KW"/>
</dbReference>
<keyword evidence="6 15" id="KW-0479">Metal-binding</keyword>
<comment type="catalytic activity">
    <reaction evidence="12 15">
        <text>hydrogen sulfide + 3 NADP(+) + 3 H2O = sulfite + 3 NADPH + 4 H(+)</text>
        <dbReference type="Rhea" id="RHEA:13801"/>
        <dbReference type="ChEBI" id="CHEBI:15377"/>
        <dbReference type="ChEBI" id="CHEBI:15378"/>
        <dbReference type="ChEBI" id="CHEBI:17359"/>
        <dbReference type="ChEBI" id="CHEBI:29919"/>
        <dbReference type="ChEBI" id="CHEBI:57783"/>
        <dbReference type="ChEBI" id="CHEBI:58349"/>
        <dbReference type="EC" id="1.8.1.2"/>
    </reaction>
</comment>
<comment type="subunit">
    <text evidence="14 15">Alpha(8)-beta(8). The alpha component is a flavoprotein, the beta component is a hemoprotein.</text>
</comment>
<feature type="binding site" evidence="15">
    <location>
        <position position="488"/>
    </location>
    <ligand>
        <name>[4Fe-4S] cluster</name>
        <dbReference type="ChEBI" id="CHEBI:49883"/>
    </ligand>
</feature>
<dbReference type="NCBIfam" id="NF010029">
    <property type="entry name" value="PRK13504.1"/>
    <property type="match status" value="1"/>
</dbReference>
<feature type="binding site" evidence="15">
    <location>
        <position position="443"/>
    </location>
    <ligand>
        <name>[4Fe-4S] cluster</name>
        <dbReference type="ChEBI" id="CHEBI:49883"/>
    </ligand>
</feature>
<evidence type="ECO:0000256" key="9">
    <source>
        <dbReference type="ARBA" id="ARBA00023004"/>
    </source>
</evidence>
<dbReference type="UniPathway" id="UPA00140">
    <property type="reaction ID" value="UER00207"/>
</dbReference>
<dbReference type="InterPro" id="IPR005117">
    <property type="entry name" value="NiRdtase/SiRdtase_haem-b_fer"/>
</dbReference>
<dbReference type="GO" id="GO:0050311">
    <property type="term" value="F:sulfite reductase (ferredoxin) activity"/>
    <property type="evidence" value="ECO:0007669"/>
    <property type="project" value="TreeGrafter"/>
</dbReference>
<comment type="pathway">
    <text evidence="1 15">Sulfur metabolism; hydrogen sulfide biosynthesis; hydrogen sulfide from sulfite (NADPH route): step 1/1.</text>
</comment>
<dbReference type="OrthoDB" id="9803707at2"/>
<dbReference type="Gene3D" id="3.90.480.10">
    <property type="entry name" value="Sulfite Reductase Hemoprotein,Domain 2"/>
    <property type="match status" value="1"/>
</dbReference>
<dbReference type="Gene3D" id="3.30.413.10">
    <property type="entry name" value="Sulfite Reductase Hemoprotein, domain 1"/>
    <property type="match status" value="2"/>
</dbReference>
<evidence type="ECO:0000313" key="19">
    <source>
        <dbReference type="EMBL" id="VFU09648.1"/>
    </source>
</evidence>
<dbReference type="GO" id="GO:0000103">
    <property type="term" value="P:sulfate assimilation"/>
    <property type="evidence" value="ECO:0007669"/>
    <property type="project" value="UniProtKB-UniRule"/>
</dbReference>
<evidence type="ECO:0000256" key="5">
    <source>
        <dbReference type="ARBA" id="ARBA00022617"/>
    </source>
</evidence>
<evidence type="ECO:0000256" key="16">
    <source>
        <dbReference type="SAM" id="MobiDB-lite"/>
    </source>
</evidence>
<feature type="binding site" evidence="15">
    <location>
        <position position="449"/>
    </location>
    <ligand>
        <name>[4Fe-4S] cluster</name>
        <dbReference type="ChEBI" id="CHEBI:49883"/>
    </ligand>
</feature>
<dbReference type="KEGG" id="mtun:MTUNDRAET4_2761"/>
<feature type="domain" description="Nitrite/sulphite reductase 4Fe-4S" evidence="17">
    <location>
        <begin position="182"/>
        <end position="335"/>
    </location>
</feature>
<dbReference type="HAMAP" id="MF_01540">
    <property type="entry name" value="CysI"/>
    <property type="match status" value="1"/>
</dbReference>
<dbReference type="Pfam" id="PF01077">
    <property type="entry name" value="NIR_SIR"/>
    <property type="match status" value="1"/>
</dbReference>
<dbReference type="PROSITE" id="PS00365">
    <property type="entry name" value="NIR_SIR"/>
    <property type="match status" value="1"/>
</dbReference>
<dbReference type="InterPro" id="IPR036136">
    <property type="entry name" value="Nit/Sulf_reduc_fer-like_dom_sf"/>
</dbReference>
<dbReference type="GO" id="GO:0009337">
    <property type="term" value="C:sulfite reductase complex (NADPH)"/>
    <property type="evidence" value="ECO:0007669"/>
    <property type="project" value="InterPro"/>
</dbReference>
<dbReference type="GO" id="GO:0020037">
    <property type="term" value="F:heme binding"/>
    <property type="evidence" value="ECO:0007669"/>
    <property type="project" value="InterPro"/>
</dbReference>
<keyword evidence="9 15" id="KW-0408">Iron</keyword>
<dbReference type="FunFam" id="3.30.413.10:FF:000003">
    <property type="entry name" value="Sulfite reductase [NADPH] hemoprotein beta-component"/>
    <property type="match status" value="1"/>
</dbReference>
<dbReference type="EC" id="1.8.1.2" evidence="15"/>
<dbReference type="GO" id="GO:0070814">
    <property type="term" value="P:hydrogen sulfide biosynthetic process"/>
    <property type="evidence" value="ECO:0007669"/>
    <property type="project" value="UniProtKB-UniRule"/>
</dbReference>
<evidence type="ECO:0000256" key="1">
    <source>
        <dbReference type="ARBA" id="ARBA00004774"/>
    </source>
</evidence>
<keyword evidence="3 15" id="KW-0004">4Fe-4S</keyword>
<comment type="function">
    <text evidence="13 15">Component of the sulfite reductase complex that catalyzes the 6-electron reduction of sulfite to sulfide. This is one of several activities required for the biosynthesis of L-cysteine from sulfate.</text>
</comment>
<comment type="cofactor">
    <cofactor evidence="15">
        <name>[4Fe-4S] cluster</name>
        <dbReference type="ChEBI" id="CHEBI:49883"/>
    </cofactor>
    <text evidence="15">Binds 1 [4Fe-4S] cluster per subunit.</text>
</comment>
<dbReference type="InterPro" id="IPR045854">
    <property type="entry name" value="NO2/SO3_Rdtase_4Fe4S_sf"/>
</dbReference>
<dbReference type="GO" id="GO:0004783">
    <property type="term" value="F:sulfite reductase (NADPH) activity"/>
    <property type="evidence" value="ECO:0007669"/>
    <property type="project" value="UniProtKB-UniRule"/>
</dbReference>
<evidence type="ECO:0000256" key="6">
    <source>
        <dbReference type="ARBA" id="ARBA00022723"/>
    </source>
</evidence>
<dbReference type="NCBIfam" id="TIGR02041">
    <property type="entry name" value="CysI"/>
    <property type="match status" value="1"/>
</dbReference>
<evidence type="ECO:0000256" key="4">
    <source>
        <dbReference type="ARBA" id="ARBA00022605"/>
    </source>
</evidence>
<dbReference type="GO" id="GO:0046872">
    <property type="term" value="F:metal ion binding"/>
    <property type="evidence" value="ECO:0007669"/>
    <property type="project" value="UniProtKB-KW"/>
</dbReference>
<dbReference type="EMBL" id="LR536450">
    <property type="protein sequence ID" value="VFU09648.1"/>
    <property type="molecule type" value="Genomic_DNA"/>
</dbReference>
<feature type="domain" description="Nitrite/Sulfite reductase ferredoxin-like" evidence="18">
    <location>
        <begin position="86"/>
        <end position="146"/>
    </location>
</feature>
<dbReference type="Pfam" id="PF03460">
    <property type="entry name" value="NIR_SIR_ferr"/>
    <property type="match status" value="2"/>
</dbReference>
<evidence type="ECO:0000256" key="11">
    <source>
        <dbReference type="ARBA" id="ARBA00023192"/>
    </source>
</evidence>
<evidence type="ECO:0000256" key="3">
    <source>
        <dbReference type="ARBA" id="ARBA00022485"/>
    </source>
</evidence>
<keyword evidence="4 15" id="KW-0028">Amino-acid biosynthesis</keyword>
<comment type="cofactor">
    <cofactor evidence="15">
        <name>siroheme</name>
        <dbReference type="ChEBI" id="CHEBI:60052"/>
    </cofactor>
    <text evidence="15">Binds 1 siroheme per subunit.</text>
</comment>
<name>A0A4U8Z2T8_METTU</name>
<dbReference type="Proteomes" id="UP000294360">
    <property type="component" value="Chromosome"/>
</dbReference>
<dbReference type="GO" id="GO:0051539">
    <property type="term" value="F:4 iron, 4 sulfur cluster binding"/>
    <property type="evidence" value="ECO:0007669"/>
    <property type="project" value="UniProtKB-KW"/>
</dbReference>
<reference evidence="19 20" key="1">
    <citation type="submission" date="2019-03" db="EMBL/GenBank/DDBJ databases">
        <authorList>
            <person name="Kox A.R. M."/>
        </authorList>
    </citation>
    <scope>NUCLEOTIDE SEQUENCE [LARGE SCALE GENOMIC DNA]</scope>
    <source>
        <strain evidence="19">MTUNDRAET4 annotated genome</strain>
    </source>
</reference>
<dbReference type="GO" id="GO:0050661">
    <property type="term" value="F:NADP binding"/>
    <property type="evidence" value="ECO:0007669"/>
    <property type="project" value="InterPro"/>
</dbReference>
<evidence type="ECO:0000256" key="14">
    <source>
        <dbReference type="ARBA" id="ARBA00062253"/>
    </source>
</evidence>
<dbReference type="RefSeq" id="WP_134490090.1">
    <property type="nucleotide sequence ID" value="NZ_CP139089.1"/>
</dbReference>
<proteinExistence type="inferred from homology"/>
<gene>
    <name evidence="15 19" type="primary">cysI</name>
    <name evidence="19" type="ORF">MTUNDRAET4_2761</name>
</gene>
<evidence type="ECO:0000256" key="8">
    <source>
        <dbReference type="ARBA" id="ARBA00023002"/>
    </source>
</evidence>
<evidence type="ECO:0000313" key="20">
    <source>
        <dbReference type="Proteomes" id="UP000294360"/>
    </source>
</evidence>
<feature type="compositionally biased region" description="Basic and acidic residues" evidence="16">
    <location>
        <begin position="1"/>
        <end position="13"/>
    </location>
</feature>
<evidence type="ECO:0000259" key="18">
    <source>
        <dbReference type="Pfam" id="PF03460"/>
    </source>
</evidence>
<dbReference type="PANTHER" id="PTHR11493">
    <property type="entry name" value="SULFITE REDUCTASE [NADPH] SUBUNIT BETA-RELATED"/>
    <property type="match status" value="1"/>
</dbReference>
<evidence type="ECO:0000259" key="17">
    <source>
        <dbReference type="Pfam" id="PF01077"/>
    </source>
</evidence>
<evidence type="ECO:0000256" key="7">
    <source>
        <dbReference type="ARBA" id="ARBA00022857"/>
    </source>
</evidence>
<evidence type="ECO:0000256" key="2">
    <source>
        <dbReference type="ARBA" id="ARBA00010429"/>
    </source>
</evidence>
<feature type="binding site" description="axial binding residue" evidence="15">
    <location>
        <position position="492"/>
    </location>
    <ligand>
        <name>siroheme</name>
        <dbReference type="ChEBI" id="CHEBI:60052"/>
    </ligand>
    <ligandPart>
        <name>Fe</name>
        <dbReference type="ChEBI" id="CHEBI:18248"/>
    </ligandPart>
</feature>
<keyword evidence="11 15" id="KW-0198">Cysteine biosynthesis</keyword>
<protein>
    <recommendedName>
        <fullName evidence="15">Sulfite reductase [NADPH] hemoprotein beta-component</fullName>
        <shortName evidence="15">SiR-HP</shortName>
        <shortName evidence="15">SiRHP</shortName>
        <ecNumber evidence="15">1.8.1.2</ecNumber>
    </recommendedName>
</protein>
<dbReference type="InterPro" id="IPR011786">
    <property type="entry name" value="CysI"/>
</dbReference>
<evidence type="ECO:0000256" key="15">
    <source>
        <dbReference type="HAMAP-Rule" id="MF_01540"/>
    </source>
</evidence>
<dbReference type="InterPro" id="IPR045169">
    <property type="entry name" value="NO2/SO3_Rdtase_4Fe4S_prot"/>
</dbReference>
<keyword evidence="7 15" id="KW-0521">NADP</keyword>
<keyword evidence="10 15" id="KW-0411">Iron-sulfur</keyword>
<dbReference type="InterPro" id="IPR006066">
    <property type="entry name" value="NO2/SO3_Rdtase_FeS/sirohaem_BS"/>
</dbReference>
<accession>A0A4U8Z2T8</accession>
<organism evidence="19 20">
    <name type="scientific">Methylocella tundrae</name>
    <dbReference type="NCBI Taxonomy" id="227605"/>
    <lineage>
        <taxon>Bacteria</taxon>
        <taxon>Pseudomonadati</taxon>
        <taxon>Pseudomonadota</taxon>
        <taxon>Alphaproteobacteria</taxon>
        <taxon>Hyphomicrobiales</taxon>
        <taxon>Beijerinckiaceae</taxon>
        <taxon>Methylocella</taxon>
    </lineage>
</organism>
<dbReference type="SUPFAM" id="SSF56014">
    <property type="entry name" value="Nitrite and sulphite reductase 4Fe-4S domain-like"/>
    <property type="match status" value="2"/>
</dbReference>
<comment type="similarity">
    <text evidence="2 15">Belongs to the nitrite and sulfite reductase 4Fe-4S domain family.</text>
</comment>
<feature type="region of interest" description="Disordered" evidence="16">
    <location>
        <begin position="1"/>
        <end position="26"/>
    </location>
</feature>
<dbReference type="InterPro" id="IPR006067">
    <property type="entry name" value="NO2/SO3_Rdtase_4Fe4S_dom"/>
</dbReference>